<dbReference type="Pfam" id="PF00296">
    <property type="entry name" value="Bac_luciferase"/>
    <property type="match status" value="1"/>
</dbReference>
<evidence type="ECO:0000313" key="8">
    <source>
        <dbReference type="EMBL" id="CAB4968460.1"/>
    </source>
</evidence>
<evidence type="ECO:0000259" key="5">
    <source>
        <dbReference type="Pfam" id="PF00296"/>
    </source>
</evidence>
<evidence type="ECO:0000313" key="6">
    <source>
        <dbReference type="EMBL" id="CAB4686277.1"/>
    </source>
</evidence>
<dbReference type="GO" id="GO:0004497">
    <property type="term" value="F:monooxygenase activity"/>
    <property type="evidence" value="ECO:0007669"/>
    <property type="project" value="UniProtKB-KW"/>
</dbReference>
<dbReference type="PANTHER" id="PTHR30011:SF16">
    <property type="entry name" value="C2H2 FINGER DOMAIN TRANSCRIPTION FACTOR (EUROFUNG)-RELATED"/>
    <property type="match status" value="1"/>
</dbReference>
<keyword evidence="2" id="KW-0288">FMN</keyword>
<accession>A0A6J6XXT5</accession>
<reference evidence="7" key="1">
    <citation type="submission" date="2020-05" db="EMBL/GenBank/DDBJ databases">
        <authorList>
            <person name="Chiriac C."/>
            <person name="Salcher M."/>
            <person name="Ghai R."/>
            <person name="Kavagutti S V."/>
        </authorList>
    </citation>
    <scope>NUCLEOTIDE SEQUENCE</scope>
</reference>
<feature type="domain" description="Luciferase-like" evidence="5">
    <location>
        <begin position="41"/>
        <end position="242"/>
    </location>
</feature>
<dbReference type="EMBL" id="CAFBQW010000010">
    <property type="protein sequence ID" value="CAB5060746.1"/>
    <property type="molecule type" value="Genomic_DNA"/>
</dbReference>
<dbReference type="AlphaFoldDB" id="A0A6J6XXT5"/>
<dbReference type="EMBL" id="CAFAAQ010000021">
    <property type="protein sequence ID" value="CAB4798467.1"/>
    <property type="molecule type" value="Genomic_DNA"/>
</dbReference>
<dbReference type="InterPro" id="IPR036661">
    <property type="entry name" value="Luciferase-like_sf"/>
</dbReference>
<keyword evidence="1" id="KW-0285">Flavoprotein</keyword>
<dbReference type="EMBL" id="CAEZXS010000007">
    <property type="protein sequence ID" value="CAB4686277.1"/>
    <property type="molecule type" value="Genomic_DNA"/>
</dbReference>
<evidence type="ECO:0000313" key="7">
    <source>
        <dbReference type="EMBL" id="CAB4798467.1"/>
    </source>
</evidence>
<name>A0A6J6XXT5_9ZZZZ</name>
<keyword evidence="3" id="KW-0560">Oxidoreductase</keyword>
<dbReference type="InterPro" id="IPR011251">
    <property type="entry name" value="Luciferase-like_dom"/>
</dbReference>
<dbReference type="InterPro" id="IPR019921">
    <property type="entry name" value="Lucif-like_OxRdtase_Rv2161c"/>
</dbReference>
<evidence type="ECO:0000256" key="4">
    <source>
        <dbReference type="ARBA" id="ARBA00023033"/>
    </source>
</evidence>
<keyword evidence="4" id="KW-0503">Monooxygenase</keyword>
<gene>
    <name evidence="6" type="ORF">UFOPK2582_00140</name>
    <name evidence="7" type="ORF">UFOPK3046_00406</name>
    <name evidence="8" type="ORF">UFOPK3914_00090</name>
    <name evidence="9" type="ORF">UFOPK4354_00168</name>
</gene>
<dbReference type="CDD" id="cd01097">
    <property type="entry name" value="Tetrahydromethanopterin_reductase"/>
    <property type="match status" value="1"/>
</dbReference>
<evidence type="ECO:0000256" key="1">
    <source>
        <dbReference type="ARBA" id="ARBA00022630"/>
    </source>
</evidence>
<dbReference type="Gene3D" id="3.20.20.30">
    <property type="entry name" value="Luciferase-like domain"/>
    <property type="match status" value="1"/>
</dbReference>
<evidence type="ECO:0000256" key="2">
    <source>
        <dbReference type="ARBA" id="ARBA00022643"/>
    </source>
</evidence>
<protein>
    <submittedName>
        <fullName evidence="7">Unannotated protein</fullName>
    </submittedName>
</protein>
<organism evidence="7">
    <name type="scientific">freshwater metagenome</name>
    <dbReference type="NCBI Taxonomy" id="449393"/>
    <lineage>
        <taxon>unclassified sequences</taxon>
        <taxon>metagenomes</taxon>
        <taxon>ecological metagenomes</taxon>
    </lineage>
</organism>
<dbReference type="SUPFAM" id="SSF51679">
    <property type="entry name" value="Bacterial luciferase-like"/>
    <property type="match status" value="1"/>
</dbReference>
<dbReference type="GO" id="GO:0016705">
    <property type="term" value="F:oxidoreductase activity, acting on paired donors, with incorporation or reduction of molecular oxygen"/>
    <property type="evidence" value="ECO:0007669"/>
    <property type="project" value="InterPro"/>
</dbReference>
<evidence type="ECO:0000313" key="9">
    <source>
        <dbReference type="EMBL" id="CAB5060746.1"/>
    </source>
</evidence>
<evidence type="ECO:0000256" key="3">
    <source>
        <dbReference type="ARBA" id="ARBA00023002"/>
    </source>
</evidence>
<dbReference type="PANTHER" id="PTHR30011">
    <property type="entry name" value="ALKANESULFONATE MONOOXYGENASE-RELATED"/>
    <property type="match status" value="1"/>
</dbReference>
<dbReference type="NCBIfam" id="TIGR03619">
    <property type="entry name" value="F420_Rv2161c"/>
    <property type="match status" value="1"/>
</dbReference>
<sequence>MSDARVSDAGVTDAGHEQPLKLGIVTPVLSMNPRVGQPWELTATPEDIRVIAQEADRLGFHHLTCSEHVAVPSQAVSATGQARGTRYYDPAVTLSWMAAVTSRIALATHVLVGAYHHPLQVAKTYGTLDVLSGGRVILGVGVGSLQEEFELLDVPFADRGARTDDFLSGLRAAWGVAEPEYDGAFFRFSGLIVDPCALTTDPTIWIGGRTARSLRRACELGSGWVPFGLNDQQLSGLLTELRNSQFWEERDLPFDVVLGAEELDPVNDPHRSLDRLRSLQELGATHVNLRMLQNSLPQFVEQLEAVASLGILPSIDPTES</sequence>
<dbReference type="InterPro" id="IPR051260">
    <property type="entry name" value="Diverse_substr_monoxygenases"/>
</dbReference>
<proteinExistence type="predicted"/>
<dbReference type="EMBL" id="CAFBOG010000004">
    <property type="protein sequence ID" value="CAB4968460.1"/>
    <property type="molecule type" value="Genomic_DNA"/>
</dbReference>